<accession>A0A1W1UF47</accession>
<dbReference type="EMBL" id="FWWU01000004">
    <property type="protein sequence ID" value="SMB79662.1"/>
    <property type="molecule type" value="Genomic_DNA"/>
</dbReference>
<evidence type="ECO:0000259" key="1">
    <source>
        <dbReference type="PROSITE" id="PS50056"/>
    </source>
</evidence>
<dbReference type="Gene3D" id="3.90.190.10">
    <property type="entry name" value="Protein tyrosine phosphatase superfamily"/>
    <property type="match status" value="1"/>
</dbReference>
<dbReference type="InterPro" id="IPR016130">
    <property type="entry name" value="Tyr_Pase_AS"/>
</dbReference>
<dbReference type="InterPro" id="IPR000387">
    <property type="entry name" value="Tyr_Pase_dom"/>
</dbReference>
<dbReference type="STRING" id="695939.SAMN00790413_05297"/>
<dbReference type="InterPro" id="IPR029021">
    <property type="entry name" value="Prot-tyrosine_phosphatase-like"/>
</dbReference>
<gene>
    <name evidence="2" type="ORF">SAMN00790413_05297</name>
</gene>
<sequence length="188" mass="20348">MGAGTPHLNLVLTLRPDALETLLYYASMSLRLFGLLARDHGLQVTVGDRYTPPQAYDAVISIGSVGEDVPVWVRLMAHQQGPTRVLRLEFSDVHFAAHRYAAQEEHVAQAVAFARDLPPGSRLHVHCAAGKSRSAALAAVILAETSPRLGDSAVAARIRAVRPSCAPNRVILALGDARMGRRLSRAFR</sequence>
<evidence type="ECO:0000313" key="2">
    <source>
        <dbReference type="EMBL" id="SMB79662.1"/>
    </source>
</evidence>
<protein>
    <recommendedName>
        <fullName evidence="1">Tyrosine specific protein phosphatases domain-containing protein</fullName>
    </recommendedName>
</protein>
<evidence type="ECO:0000313" key="3">
    <source>
        <dbReference type="Proteomes" id="UP000192582"/>
    </source>
</evidence>
<keyword evidence="3" id="KW-1185">Reference proteome</keyword>
<organism evidence="2 3">
    <name type="scientific">Deinococcus hopiensis KR-140</name>
    <dbReference type="NCBI Taxonomy" id="695939"/>
    <lineage>
        <taxon>Bacteria</taxon>
        <taxon>Thermotogati</taxon>
        <taxon>Deinococcota</taxon>
        <taxon>Deinococci</taxon>
        <taxon>Deinococcales</taxon>
        <taxon>Deinococcaceae</taxon>
        <taxon>Deinococcus</taxon>
    </lineage>
</organism>
<dbReference type="AlphaFoldDB" id="A0A1W1UF47"/>
<feature type="domain" description="Tyrosine specific protein phosphatases" evidence="1">
    <location>
        <begin position="105"/>
        <end position="164"/>
    </location>
</feature>
<dbReference type="Proteomes" id="UP000192582">
    <property type="component" value="Unassembled WGS sequence"/>
</dbReference>
<dbReference type="SUPFAM" id="SSF52799">
    <property type="entry name" value="(Phosphotyrosine protein) phosphatases II"/>
    <property type="match status" value="1"/>
</dbReference>
<reference evidence="2 3" key="1">
    <citation type="submission" date="2017-04" db="EMBL/GenBank/DDBJ databases">
        <authorList>
            <person name="Afonso C.L."/>
            <person name="Miller P.J."/>
            <person name="Scott M.A."/>
            <person name="Spackman E."/>
            <person name="Goraichik I."/>
            <person name="Dimitrov K.M."/>
            <person name="Suarez D.L."/>
            <person name="Swayne D.E."/>
        </authorList>
    </citation>
    <scope>NUCLEOTIDE SEQUENCE [LARGE SCALE GENOMIC DNA]</scope>
    <source>
        <strain evidence="2 3">KR-140</strain>
    </source>
</reference>
<dbReference type="PROSITE" id="PS50056">
    <property type="entry name" value="TYR_PHOSPHATASE_2"/>
    <property type="match status" value="1"/>
</dbReference>
<dbReference type="PROSITE" id="PS00383">
    <property type="entry name" value="TYR_PHOSPHATASE_1"/>
    <property type="match status" value="1"/>
</dbReference>
<proteinExistence type="predicted"/>
<name>A0A1W1UF47_9DEIO</name>